<organism evidence="2">
    <name type="scientific">Anopheles coluzzii</name>
    <name type="common">African malaria mosquito</name>
    <dbReference type="NCBI Taxonomy" id="1518534"/>
    <lineage>
        <taxon>Eukaryota</taxon>
        <taxon>Metazoa</taxon>
        <taxon>Ecdysozoa</taxon>
        <taxon>Arthropoda</taxon>
        <taxon>Hexapoda</taxon>
        <taxon>Insecta</taxon>
        <taxon>Pterygota</taxon>
        <taxon>Neoptera</taxon>
        <taxon>Endopterygota</taxon>
        <taxon>Diptera</taxon>
        <taxon>Nematocera</taxon>
        <taxon>Culicoidea</taxon>
        <taxon>Culicidae</taxon>
        <taxon>Anophelinae</taxon>
        <taxon>Anopheles</taxon>
    </lineage>
</organism>
<dbReference type="EnsemblMetazoa" id="ACOM034120-RA">
    <property type="protein sequence ID" value="ACOM034120-PA.1"/>
    <property type="gene ID" value="ACOM034120"/>
</dbReference>
<evidence type="ECO:0000313" key="2">
    <source>
        <dbReference type="EnsemblMetazoa" id="ACOM034120-PA.1"/>
    </source>
</evidence>
<feature type="compositionally biased region" description="Acidic residues" evidence="1">
    <location>
        <begin position="356"/>
        <end position="371"/>
    </location>
</feature>
<proteinExistence type="predicted"/>
<accession>A0A8W7PNG6</accession>
<sequence length="434" mass="44824">MRVTDLFDFIASFNASKPAFWMLLCRRSIRCSDELPPNSMISAIVFTPLSDRWAPCSPNTSTCSPPGLAAACSAPVASRFTTRFDCCRSSVPFLAANFDSCILRLDFESFESMDVSLFRLSELNDRSFGKGPGAVVRNGLLLSNSGTSSSITLAELGCSSMTEGIVTPSPPLSLFFGFCSVSPSPSSPVSMAVAIDASNSVSTLSCFASRGFLASRTTTVDSLRSVCTVSAEVLIVLLSPSPSLSACSPVSCAVTNATASTVAVAPPLEEFISASSSAVIMAGRATTASSFSLSLVVCRLTLCFVLISTSSTFDGATAPSVGRVSGDDDVDDADGDDGGSSEGSCWDPANTTSGDGSDEDDEETEDDDGGDGEGALVVVVVDEQEDDELDGDAPTVVSVASLLLAHVSFSSDRAAVTTSPSFASSCCCRSSPFC</sequence>
<name>A0A8W7PNG6_ANOCL</name>
<feature type="compositionally biased region" description="Acidic residues" evidence="1">
    <location>
        <begin position="327"/>
        <end position="339"/>
    </location>
</feature>
<dbReference type="Proteomes" id="UP000075882">
    <property type="component" value="Unassembled WGS sequence"/>
</dbReference>
<feature type="region of interest" description="Disordered" evidence="1">
    <location>
        <begin position="317"/>
        <end position="373"/>
    </location>
</feature>
<reference evidence="2" key="1">
    <citation type="submission" date="2022-08" db="UniProtKB">
        <authorList>
            <consortium name="EnsemblMetazoa"/>
        </authorList>
    </citation>
    <scope>IDENTIFICATION</scope>
</reference>
<evidence type="ECO:0000256" key="1">
    <source>
        <dbReference type="SAM" id="MobiDB-lite"/>
    </source>
</evidence>
<protein>
    <submittedName>
        <fullName evidence="2">Uncharacterized protein</fullName>
    </submittedName>
</protein>
<dbReference type="AlphaFoldDB" id="A0A8W7PNG6"/>